<dbReference type="RefSeq" id="YP_007354849.1">
    <property type="nucleotide sequence ID" value="NC_020104.1"/>
</dbReference>
<dbReference type="EMBL" id="JX962719">
    <property type="protein sequence ID" value="AGC02413.1"/>
    <property type="molecule type" value="Genomic_DNA"/>
</dbReference>
<dbReference type="Proteomes" id="UP000201640">
    <property type="component" value="Segment"/>
</dbReference>
<name>L7RE53_9VIRU</name>
<evidence type="ECO:0008006" key="3">
    <source>
        <dbReference type="Google" id="ProtNLM"/>
    </source>
</evidence>
<accession>L7RE53</accession>
<sequence>MQHNYETGDEQAFCPICSSGYRYFYTLAVANNNVILICDECESVWLEPENIGFEDAVSNETLEEKFKVTNCKTLFDESIAGWSTIKDIKNSHWNIFAKENKLFIFAKRYNLDKEVRYPFSYLFNKTQ</sequence>
<evidence type="ECO:0000313" key="2">
    <source>
        <dbReference type="Proteomes" id="UP000201640"/>
    </source>
</evidence>
<evidence type="ECO:0000313" key="1">
    <source>
        <dbReference type="EMBL" id="AGC02413.1"/>
    </source>
</evidence>
<proteinExistence type="predicted"/>
<dbReference type="GeneID" id="14446152"/>
<gene>
    <name evidence="1" type="ORF">Moumou_00898</name>
</gene>
<dbReference type="KEGG" id="vg:14446152"/>
<protein>
    <recommendedName>
        <fullName evidence="3">Transcription factor zinc-finger domain-containing protein</fullName>
    </recommendedName>
</protein>
<keyword evidence="2" id="KW-1185">Reference proteome</keyword>
<dbReference type="OrthoDB" id="34533at10239"/>
<organism evidence="1 2">
    <name type="scientific">Acanthamoeba polyphaga moumouvirus</name>
    <dbReference type="NCBI Taxonomy" id="1269028"/>
    <lineage>
        <taxon>Viruses</taxon>
        <taxon>Varidnaviria</taxon>
        <taxon>Bamfordvirae</taxon>
        <taxon>Nucleocytoviricota</taxon>
        <taxon>Megaviricetes</taxon>
        <taxon>Imitervirales</taxon>
        <taxon>Mimiviridae</taxon>
        <taxon>Megamimivirinae</taxon>
        <taxon>Moumouvirus</taxon>
    </lineage>
</organism>
<reference evidence="1 2" key="1">
    <citation type="journal article" date="2012" name="Genome Biol. Evol.">
        <title>Related Giant Viruses in Distant Locations and Different Habitats: Acanthamoeba polyphaga moumouvirus Represents a Third Lineage of the Mimiviridae That Is Close to the Megavirus Lineage.</title>
        <authorList>
            <person name="Yoosuf N."/>
            <person name="Yutin N."/>
            <person name="Colson P."/>
            <person name="Shabalina S.A."/>
            <person name="Pagnier I."/>
            <person name="Robert C."/>
            <person name="Azza S."/>
            <person name="Klose T."/>
            <person name="Wong J."/>
            <person name="Rossmann M.G."/>
            <person name="La Scola B."/>
            <person name="Raoult D."/>
            <person name="Koonin E.V."/>
        </authorList>
    </citation>
    <scope>NUCLEOTIDE SEQUENCE [LARGE SCALE GENOMIC DNA]</scope>
    <source>
        <strain evidence="1 2">M10A</strain>
    </source>
</reference>